<keyword evidence="7" id="KW-1185">Reference proteome</keyword>
<feature type="region of interest" description="Disordered" evidence="5">
    <location>
        <begin position="1065"/>
        <end position="1214"/>
    </location>
</feature>
<dbReference type="InterPro" id="IPR001525">
    <property type="entry name" value="C5_MeTfrase"/>
</dbReference>
<evidence type="ECO:0000256" key="2">
    <source>
        <dbReference type="ARBA" id="ARBA00022679"/>
    </source>
</evidence>
<keyword evidence="2 4" id="KW-0808">Transferase</keyword>
<keyword evidence="1 4" id="KW-0489">Methyltransferase</keyword>
<evidence type="ECO:0000313" key="7">
    <source>
        <dbReference type="Proteomes" id="UP001642484"/>
    </source>
</evidence>
<protein>
    <recommendedName>
        <fullName evidence="8">DNA (cytosine-5-)-methyltransferase</fullName>
    </recommendedName>
</protein>
<evidence type="ECO:0000256" key="5">
    <source>
        <dbReference type="SAM" id="MobiDB-lite"/>
    </source>
</evidence>
<feature type="region of interest" description="Disordered" evidence="5">
    <location>
        <begin position="1274"/>
        <end position="1502"/>
    </location>
</feature>
<dbReference type="Gene3D" id="3.40.50.150">
    <property type="entry name" value="Vaccinia Virus protein VP39"/>
    <property type="match status" value="1"/>
</dbReference>
<evidence type="ECO:0000256" key="4">
    <source>
        <dbReference type="PROSITE-ProRule" id="PRU01016"/>
    </source>
</evidence>
<feature type="compositionally biased region" description="Low complexity" evidence="5">
    <location>
        <begin position="1437"/>
        <end position="1489"/>
    </location>
</feature>
<dbReference type="EMBL" id="CAXAMN010023564">
    <property type="protein sequence ID" value="CAK9078404.1"/>
    <property type="molecule type" value="Genomic_DNA"/>
</dbReference>
<dbReference type="PANTHER" id="PTHR46098:SF1">
    <property type="entry name" value="TRNA (CYTOSINE(38)-C(5))-METHYLTRANSFERASE"/>
    <property type="match status" value="1"/>
</dbReference>
<feature type="compositionally biased region" description="Basic and acidic residues" evidence="5">
    <location>
        <begin position="1278"/>
        <end position="1288"/>
    </location>
</feature>
<sequence length="2457" mass="269379">MVKGGSCRDGGCMSDKRTQMRWCLSEATLSLSRDRLQSAEAMSVMRDERKGRLLLRYRATLPDLSIHSGVFGFIPTQGFADSIGEATRKSITDFCTPKLNPPRQFKQTTCPVDQKLLRNVQEKTQILVTDAAGPELLASRILSGKRQAASAGFQDPFFKRVRVIGRDAAHASTRLLKRPFEAHPEIEKLLNEFVTGKDSFAQKVQYSPLYQQWWKKSLVDEAGGSDLSAAKHRFASYMNPLAKISKNMGAMMQVCHQIATVRSDDSSGSAWAHRLIENFSGKKAVALGLLADAACTCHDLTRWLDSEDVDICQVNSQVQCFVASLRTLFGAKKVLELPTYTKHIVEELTRRPITILHGSPRQVRISQTDIAEGMKILQERAVVSEAAVATEFPSWDVIASFDAFCLQGAGESAQDRPEAKTSLAKLAQVFQVNLGKLTRQFIAFLPMASAIQKQAGLDNRAAWSEALIRSQGRKLMRDKYPCAELRKVICAYLAWTNSSSGVEQLFSKLQNSPTEQGNAKCDTDRRLATVIGTVKDSDAEEIVRRARALYADLLVSGRARVLSAAAAKLKTDAANDAARRKKFQEVTTATKLKTQKQSIAWAMKSLQSPVYFAGASPTEVAKWTKKLADRGITNVTHVRVEAPRVTVVGRTAAMPRLKVLKSFAKPKARSVSAQDRDKLIASINALTTNWRQRLKPWPKPSSLQPIRLISDCAGYGSDLIALRLLGLRARVQCVMMSECNPAKVHLHQAVEEVCGFDAAQLEHVSDMSLRDNSTAPSVELYVAGYPCPSFSRLGKQKGTQDSRGMITIHGLAFIAKTRPLMVVLEQVSSLLHRKHKRVWEFLQKTLRLLDYKYVYQTLNTRQFGVPQSRPRVYVLAVAAECCLQEQLQMPVERKQHPDLHTFLDKEKSGTEILSLPHYERQAGPNLWKKGYVVDIKSSDAFQHLMKNCCPCLTFTRCREFGYYIPKLRRRLNTFECARLQGLPDAVTQAMLACCREESLPAGTVEASIGDAMSINVLMLDPQKDSRVNAGALVVARFLGLRALGTFGFSACGCSLVMVTSAAAAEPKQRGRSPGPPRGDSPGPGAAPAAESAAASHHASHGKDDERRAQAAASPSPRQDSDTASDTRRAREKADEAHHRTHDSDEVKHDSDEVKRRGLKDRRRRRDDETELAMARRGHRDDDNQARVSWRSRHVEPLPDGSEKDGSREPPPSEVSVADTECEICGQWKNGNFGVKQHQRSSKHCLRYKFWNKGWSWEAACKKAQSEWKKQAASWNNWIHRDDHTPDNRRRPKSPEMGPVRVKSKSRTPRRDRESVDKGGGPPLSPSISVSPPPAKGRVRVASRSSPPAKQHRRAALHDGGDDRDRRHGGNEGQTRQSSGRNDPGAARRHRPTDDRRDRDYNAVHVKSPDNYGREAEGKPNAKVKDRKPDRKPPPSKPAAASAVKASANNAAESGSYYSSDSSDSSGADAEQQDPVATVPAAKKGPARAKTPPPPKASAAAPASSDLKLAAVARFYESQALFLRGLSDDPWLALAPLVNMAEPIKNVSAWRLNQAEKDEVARRTRAGEDEKTVTREIQLKKAEASRDRKAAAQAVADRAKQQDMAAKLAKGKAGQKKAGAPEFVQTVSSDDATNKSYYTDVQADCEVILAEYGKDFQQAKPLSLGNDVTGQDTGVQDAFSKAKAAQSRPLDDEDKWKAKREKWRCILLSIPCSFTVVAQSDIWWKSFNRRQALQQEHESLSRTAVQYSMEIAAMKNIAEAQCGKKLTASALSTELLRLGLQPIVAGNKGPGQDDEDSGNGCLSANFITAALNCQKWVVADPACMEMLLELEAGYGTKSPFHRMTVLNCLAMKATSASSRQWSLATICDWIAHGLLKCSDVTKATLVGDKHHTGLIPLYETKLKVMGAFFDDFLPKAGLRDEDRKQLKTALSSHSAYRAHSAGTGDCSWQASLLKSGILTFELIEELVYTRQHDHTLKQAAKQGAVEAVMEHDNIKVKWEKIGAQIANELAEKQALTAVAGEGSADEEEEETVVIRKSPNSFTLHSAPYWRAVGNATVRTYITLCPEPKTLAAVASAVSQSNLKSVRGNSGESCVLCLLDLDLLGETLGPACQAGLRRQFQPTPGLLSKLVRSAMVGRGSQKVNDAGEASAVVEGDVMILHVGVGRGSKKELKALFSPTLGSGKQQRTDSELKESVIVFKDDSLRARKKRVKGSYTAHSLLLTASSSILSHSVPEKTYNFHPGSCWSDVISEVEALSASELTEKEEILGKDRLVDVTAEAKEKKPGQGDGGAMLESVFSAAIFSDNFYRDLFKGHSAKAVLDLSAGQGAAARAALLERVPYFALTHSEAHSKKLEVDLTDFIVSEMKKEGSTHYRPEACQEPAEAGQSQPAPKGKAKNKRPNTEGGDTKPKKPKPEPTNASAEPKSKGKTKNQKAEDAAAGGEDGGAGNGDEEEEEPPW</sequence>
<name>A0ABP0PR88_9DINO</name>
<feature type="compositionally biased region" description="Basic and acidic residues" evidence="5">
    <location>
        <begin position="1118"/>
        <end position="1155"/>
    </location>
</feature>
<gene>
    <name evidence="6" type="ORF">CCMP2556_LOCUS38652</name>
</gene>
<feature type="region of interest" description="Disordered" evidence="5">
    <location>
        <begin position="2370"/>
        <end position="2457"/>
    </location>
</feature>
<evidence type="ECO:0008006" key="8">
    <source>
        <dbReference type="Google" id="ProtNLM"/>
    </source>
</evidence>
<evidence type="ECO:0000256" key="3">
    <source>
        <dbReference type="ARBA" id="ARBA00022691"/>
    </source>
</evidence>
<dbReference type="Proteomes" id="UP001642484">
    <property type="component" value="Unassembled WGS sequence"/>
</dbReference>
<feature type="compositionally biased region" description="Low complexity" evidence="5">
    <location>
        <begin position="1079"/>
        <end position="1096"/>
    </location>
</feature>
<feature type="compositionally biased region" description="Acidic residues" evidence="5">
    <location>
        <begin position="2448"/>
        <end position="2457"/>
    </location>
</feature>
<feature type="compositionally biased region" description="Basic and acidic residues" evidence="5">
    <location>
        <begin position="2404"/>
        <end position="2413"/>
    </location>
</feature>
<proteinExistence type="inferred from homology"/>
<comment type="similarity">
    <text evidence="4">Belongs to the class I-like SAM-binding methyltransferase superfamily. C5-methyltransferase family.</text>
</comment>
<accession>A0ABP0PR88</accession>
<reference evidence="6 7" key="1">
    <citation type="submission" date="2024-02" db="EMBL/GenBank/DDBJ databases">
        <authorList>
            <person name="Chen Y."/>
            <person name="Shah S."/>
            <person name="Dougan E. K."/>
            <person name="Thang M."/>
            <person name="Chan C."/>
        </authorList>
    </citation>
    <scope>NUCLEOTIDE SEQUENCE [LARGE SCALE GENOMIC DNA]</scope>
</reference>
<feature type="compositionally biased region" description="Basic and acidic residues" evidence="5">
    <location>
        <begin position="1355"/>
        <end position="1369"/>
    </location>
</feature>
<evidence type="ECO:0000313" key="6">
    <source>
        <dbReference type="EMBL" id="CAK9078404.1"/>
    </source>
</evidence>
<dbReference type="SUPFAM" id="SSF53335">
    <property type="entry name" value="S-adenosyl-L-methionine-dependent methyltransferases"/>
    <property type="match status" value="1"/>
</dbReference>
<dbReference type="InterPro" id="IPR029063">
    <property type="entry name" value="SAM-dependent_MTases_sf"/>
</dbReference>
<dbReference type="PROSITE" id="PS51679">
    <property type="entry name" value="SAM_MT_C5"/>
    <property type="match status" value="1"/>
</dbReference>
<feature type="compositionally biased region" description="Basic and acidic residues" evidence="5">
    <location>
        <begin position="1411"/>
        <end position="1432"/>
    </location>
</feature>
<feature type="compositionally biased region" description="Basic and acidic residues" evidence="5">
    <location>
        <begin position="1192"/>
        <end position="1207"/>
    </location>
</feature>
<dbReference type="PANTHER" id="PTHR46098">
    <property type="entry name" value="TRNA (CYTOSINE(38)-C(5))-METHYLTRANSFERASE"/>
    <property type="match status" value="1"/>
</dbReference>
<keyword evidence="3 4" id="KW-0949">S-adenosyl-L-methionine</keyword>
<comment type="caution">
    <text evidence="6">The sequence shown here is derived from an EMBL/GenBank/DDBJ whole genome shotgun (WGS) entry which is preliminary data.</text>
</comment>
<evidence type="ECO:0000256" key="1">
    <source>
        <dbReference type="ARBA" id="ARBA00022603"/>
    </source>
</evidence>
<dbReference type="InterPro" id="IPR050750">
    <property type="entry name" value="C5-MTase"/>
</dbReference>
<organism evidence="6 7">
    <name type="scientific">Durusdinium trenchii</name>
    <dbReference type="NCBI Taxonomy" id="1381693"/>
    <lineage>
        <taxon>Eukaryota</taxon>
        <taxon>Sar</taxon>
        <taxon>Alveolata</taxon>
        <taxon>Dinophyceae</taxon>
        <taxon>Suessiales</taxon>
        <taxon>Symbiodiniaceae</taxon>
        <taxon>Durusdinium</taxon>
    </lineage>
</organism>
<dbReference type="Pfam" id="PF00145">
    <property type="entry name" value="DNA_methylase"/>
    <property type="match status" value="1"/>
</dbReference>
<feature type="active site" evidence="4">
    <location>
        <position position="787"/>
    </location>
</feature>
<feature type="compositionally biased region" description="Basic and acidic residues" evidence="5">
    <location>
        <begin position="1391"/>
        <end position="1401"/>
    </location>
</feature>